<dbReference type="Proteomes" id="UP000249134">
    <property type="component" value="Chromosome 1"/>
</dbReference>
<dbReference type="EMBL" id="LS483476">
    <property type="protein sequence ID" value="SQI62839.1"/>
    <property type="molecule type" value="Genomic_DNA"/>
</dbReference>
<dbReference type="KEGG" id="blen:NCTC4824_03807"/>
<reference evidence="1 2" key="1">
    <citation type="submission" date="2018-06" db="EMBL/GenBank/DDBJ databases">
        <authorList>
            <consortium name="Pathogen Informatics"/>
            <person name="Doyle S."/>
        </authorList>
    </citation>
    <scope>NUCLEOTIDE SEQUENCE [LARGE SCALE GENOMIC DNA]</scope>
    <source>
        <strain evidence="1 2">NCTC4824</strain>
    </source>
</reference>
<protein>
    <submittedName>
        <fullName evidence="1">Uncharacterized protein</fullName>
    </submittedName>
</protein>
<evidence type="ECO:0000313" key="2">
    <source>
        <dbReference type="Proteomes" id="UP000249134"/>
    </source>
</evidence>
<accession>A0A2X4WIY7</accession>
<keyword evidence="2" id="KW-1185">Reference proteome</keyword>
<dbReference type="AlphaFoldDB" id="A0A2X4WIY7"/>
<name>A0A2X4WIY7_LEDLE</name>
<proteinExistence type="predicted"/>
<gene>
    <name evidence="1" type="ORF">NCTC4824_03807</name>
</gene>
<organism evidence="1 2">
    <name type="scientific">Lederbergia lenta</name>
    <name type="common">Bacillus lentus</name>
    <dbReference type="NCBI Taxonomy" id="1467"/>
    <lineage>
        <taxon>Bacteria</taxon>
        <taxon>Bacillati</taxon>
        <taxon>Bacillota</taxon>
        <taxon>Bacilli</taxon>
        <taxon>Bacillales</taxon>
        <taxon>Bacillaceae</taxon>
        <taxon>Lederbergia</taxon>
    </lineage>
</organism>
<sequence>MLEEMLLIAGEVTVLYLVVKQLLLRGIDDSAFDKGKRNI</sequence>
<evidence type="ECO:0000313" key="1">
    <source>
        <dbReference type="EMBL" id="SQI62839.1"/>
    </source>
</evidence>